<reference evidence="2" key="1">
    <citation type="journal article" date="2019" name="Int. J. Syst. Evol. Microbiol.">
        <title>The Global Catalogue of Microorganisms (GCM) 10K type strain sequencing project: providing services to taxonomists for standard genome sequencing and annotation.</title>
        <authorList>
            <consortium name="The Broad Institute Genomics Platform"/>
            <consortium name="The Broad Institute Genome Sequencing Center for Infectious Disease"/>
            <person name="Wu L."/>
            <person name="Ma J."/>
        </authorList>
    </citation>
    <scope>NUCLEOTIDE SEQUENCE [LARGE SCALE GENOMIC DNA]</scope>
    <source>
        <strain evidence="2">NBRC 109019</strain>
    </source>
</reference>
<accession>A0ABM8GXP6</accession>
<gene>
    <name evidence="1" type="ORF">GCM10025870_02830</name>
</gene>
<evidence type="ECO:0000313" key="1">
    <source>
        <dbReference type="EMBL" id="BDZ53210.1"/>
    </source>
</evidence>
<dbReference type="EMBL" id="AP027734">
    <property type="protein sequence ID" value="BDZ53210.1"/>
    <property type="molecule type" value="Genomic_DNA"/>
</dbReference>
<evidence type="ECO:0000313" key="2">
    <source>
        <dbReference type="Proteomes" id="UP001321477"/>
    </source>
</evidence>
<keyword evidence="2" id="KW-1185">Reference proteome</keyword>
<protein>
    <submittedName>
        <fullName evidence="1">Uncharacterized protein</fullName>
    </submittedName>
</protein>
<dbReference type="Proteomes" id="UP001321477">
    <property type="component" value="Chromosome"/>
</dbReference>
<organism evidence="1 2">
    <name type="scientific">Agromyces marinus</name>
    <dbReference type="NCBI Taxonomy" id="1389020"/>
    <lineage>
        <taxon>Bacteria</taxon>
        <taxon>Bacillati</taxon>
        <taxon>Actinomycetota</taxon>
        <taxon>Actinomycetes</taxon>
        <taxon>Micrococcales</taxon>
        <taxon>Microbacteriaceae</taxon>
        <taxon>Agromyces</taxon>
    </lineage>
</organism>
<proteinExistence type="predicted"/>
<name>A0ABM8GXP6_9MICO</name>
<sequence length="96" mass="10516">MLVLVQLPLRGRIDADAGGAERAQQVGLRVDPELRGVERSADPDRERLHTLGLAPDAGSRAERGFEHALVHDPAPREAGLVQFGRDERARGFGREQ</sequence>